<organism evidence="2 3">
    <name type="scientific">Cytospora chrysosperma</name>
    <name type="common">Cytospora canker fungus</name>
    <name type="synonym">Sphaeria chrysosperma</name>
    <dbReference type="NCBI Taxonomy" id="252740"/>
    <lineage>
        <taxon>Eukaryota</taxon>
        <taxon>Fungi</taxon>
        <taxon>Dikarya</taxon>
        <taxon>Ascomycota</taxon>
        <taxon>Pezizomycotina</taxon>
        <taxon>Sordariomycetes</taxon>
        <taxon>Sordariomycetidae</taxon>
        <taxon>Diaporthales</taxon>
        <taxon>Cytosporaceae</taxon>
        <taxon>Cytospora</taxon>
    </lineage>
</organism>
<protein>
    <submittedName>
        <fullName evidence="2">Uncharacterized protein</fullName>
    </submittedName>
</protein>
<reference evidence="2 3" key="1">
    <citation type="submission" date="2015-09" db="EMBL/GenBank/DDBJ databases">
        <title>Host preference determinants of Valsa canker pathogens revealed by comparative genomics.</title>
        <authorList>
            <person name="Yin Z."/>
            <person name="Huang L."/>
        </authorList>
    </citation>
    <scope>NUCLEOTIDE SEQUENCE [LARGE SCALE GENOMIC DNA]</scope>
    <source>
        <strain evidence="2 3">YSFL</strain>
    </source>
</reference>
<evidence type="ECO:0000313" key="3">
    <source>
        <dbReference type="Proteomes" id="UP000284375"/>
    </source>
</evidence>
<proteinExistence type="predicted"/>
<evidence type="ECO:0000313" key="2">
    <source>
        <dbReference type="EMBL" id="ROV98907.1"/>
    </source>
</evidence>
<dbReference type="EMBL" id="LJZO01000012">
    <property type="protein sequence ID" value="ROV98907.1"/>
    <property type="molecule type" value="Genomic_DNA"/>
</dbReference>
<feature type="compositionally biased region" description="Basic residues" evidence="1">
    <location>
        <begin position="96"/>
        <end position="113"/>
    </location>
</feature>
<feature type="region of interest" description="Disordered" evidence="1">
    <location>
        <begin position="70"/>
        <end position="142"/>
    </location>
</feature>
<dbReference type="AlphaFoldDB" id="A0A423W6C8"/>
<dbReference type="OrthoDB" id="10515142at2759"/>
<name>A0A423W6C8_CYTCH</name>
<keyword evidence="3" id="KW-1185">Reference proteome</keyword>
<accession>A0A423W6C8</accession>
<dbReference type="Proteomes" id="UP000284375">
    <property type="component" value="Unassembled WGS sequence"/>
</dbReference>
<gene>
    <name evidence="2" type="ORF">VSDG_03788</name>
</gene>
<sequence length="162" mass="18128">MSSNTQGYVDEDGLTTKDVRVIISAFKAMDTENLPMPDYELMSKVYPWKWPSNNAKSEMCRLKSKMKGIQAKLKATHSTEPGEESNAGKQTDAKFKVTKKPATRKATTKKTAAKKTTSTKEVTPEVEDDEDSQTRNDDDIVEDIVNDIVDEVVRYIMDNATA</sequence>
<comment type="caution">
    <text evidence="2">The sequence shown here is derived from an EMBL/GenBank/DDBJ whole genome shotgun (WGS) entry which is preliminary data.</text>
</comment>
<evidence type="ECO:0000256" key="1">
    <source>
        <dbReference type="SAM" id="MobiDB-lite"/>
    </source>
</evidence>